<sequence>MTAFVRIDHALASRTVLRHRPADRGERLARALVAHAARMGCTVRLSVTMVEPWCSATFSGSVIVLALDASPGPASSNWLANLPEADIPLGRDLIADIAVEPDGTRQRLRVLLCLDAAGG</sequence>
<reference evidence="1 2" key="1">
    <citation type="submission" date="2020-05" db="EMBL/GenBank/DDBJ databases">
        <title>Genome Sequencing of Type Strains.</title>
        <authorList>
            <person name="Lemaire J.F."/>
            <person name="Inderbitzin P."/>
            <person name="Gregorio O.A."/>
            <person name="Collins S.B."/>
            <person name="Wespe N."/>
            <person name="Knight-Connoni V."/>
        </authorList>
    </citation>
    <scope>NUCLEOTIDE SEQUENCE [LARGE SCALE GENOMIC DNA]</scope>
    <source>
        <strain evidence="1 2">DSM 100049</strain>
    </source>
</reference>
<protein>
    <submittedName>
        <fullName evidence="1">Uncharacterized protein</fullName>
    </submittedName>
</protein>
<keyword evidence="2" id="KW-1185">Reference proteome</keyword>
<organism evidence="1 2">
    <name type="scientific">Sphingomonas zeae</name>
    <dbReference type="NCBI Taxonomy" id="1646122"/>
    <lineage>
        <taxon>Bacteria</taxon>
        <taxon>Pseudomonadati</taxon>
        <taxon>Pseudomonadota</taxon>
        <taxon>Alphaproteobacteria</taxon>
        <taxon>Sphingomonadales</taxon>
        <taxon>Sphingomonadaceae</taxon>
        <taxon>Sphingomonas</taxon>
    </lineage>
</organism>
<comment type="caution">
    <text evidence="1">The sequence shown here is derived from an EMBL/GenBank/DDBJ whole genome shotgun (WGS) entry which is preliminary data.</text>
</comment>
<dbReference type="AlphaFoldDB" id="A0A7Y6B1Z4"/>
<dbReference type="EMBL" id="JABMCH010000050">
    <property type="protein sequence ID" value="NUU45956.1"/>
    <property type="molecule type" value="Genomic_DNA"/>
</dbReference>
<dbReference type="Proteomes" id="UP000536441">
    <property type="component" value="Unassembled WGS sequence"/>
</dbReference>
<evidence type="ECO:0000313" key="2">
    <source>
        <dbReference type="Proteomes" id="UP000536441"/>
    </source>
</evidence>
<proteinExistence type="predicted"/>
<gene>
    <name evidence="1" type="ORF">HP438_03060</name>
</gene>
<name>A0A7Y6B1Z4_9SPHN</name>
<evidence type="ECO:0000313" key="1">
    <source>
        <dbReference type="EMBL" id="NUU45956.1"/>
    </source>
</evidence>
<dbReference type="RefSeq" id="WP_175310737.1">
    <property type="nucleotide sequence ID" value="NZ_CBCRYR010000030.1"/>
</dbReference>
<accession>A0A7Y6B1Z4</accession>